<reference evidence="5" key="1">
    <citation type="journal article" date="2020" name="bioRxiv">
        <title>Chromosome-level reference genome of the European wasp spider Argiope bruennichi: a resource for studies on range expansion and evolutionary adaptation.</title>
        <authorList>
            <person name="Sheffer M.M."/>
            <person name="Hoppe A."/>
            <person name="Krehenwinkel H."/>
            <person name="Uhl G."/>
            <person name="Kuss A.W."/>
            <person name="Jensen L."/>
            <person name="Jensen C."/>
            <person name="Gillespie R.G."/>
            <person name="Hoff K.J."/>
            <person name="Prost S."/>
        </authorList>
    </citation>
    <scope>NUCLEOTIDE SEQUENCE</scope>
</reference>
<feature type="chain" id="PRO_5035879935" description="Single domain-containing protein" evidence="3">
    <location>
        <begin position="23"/>
        <end position="110"/>
    </location>
</feature>
<keyword evidence="6" id="KW-1185">Reference proteome</keyword>
<feature type="signal peptide" evidence="3">
    <location>
        <begin position="1"/>
        <end position="22"/>
    </location>
</feature>
<sequence>MRASGLFAVVFSLVLLSLRSEAYEARGYTDTSDGYCVGEYGVVPVGGTGYDDIRCERILCTEGMYTRQGCGVVAVKDLPSNCELVSRPGHYPNCCKQFVECEDDDSSEEE</sequence>
<comment type="caution">
    <text evidence="5">The sequence shown here is derived from an EMBL/GenBank/DDBJ whole genome shotgun (WGS) entry which is preliminary data.</text>
</comment>
<comment type="subcellular location">
    <subcellularLocation>
        <location evidence="1">Secreted</location>
    </subcellularLocation>
</comment>
<evidence type="ECO:0000259" key="4">
    <source>
        <dbReference type="SMART" id="SM01318"/>
    </source>
</evidence>
<dbReference type="GO" id="GO:0005576">
    <property type="term" value="C:extracellular region"/>
    <property type="evidence" value="ECO:0007669"/>
    <property type="project" value="UniProtKB-SubCell"/>
</dbReference>
<keyword evidence="3" id="KW-0732">Signal</keyword>
<evidence type="ECO:0000256" key="1">
    <source>
        <dbReference type="ARBA" id="ARBA00004613"/>
    </source>
</evidence>
<protein>
    <recommendedName>
        <fullName evidence="4">Single domain-containing protein</fullName>
    </recommendedName>
</protein>
<accession>A0A8T0FXI8</accession>
<dbReference type="EMBL" id="JABXBU010000002">
    <property type="protein sequence ID" value="KAF8793553.1"/>
    <property type="molecule type" value="Genomic_DNA"/>
</dbReference>
<dbReference type="Proteomes" id="UP000807504">
    <property type="component" value="Unassembled WGS sequence"/>
</dbReference>
<evidence type="ECO:0000256" key="2">
    <source>
        <dbReference type="ARBA" id="ARBA00022525"/>
    </source>
</evidence>
<reference evidence="5" key="2">
    <citation type="submission" date="2020-06" db="EMBL/GenBank/DDBJ databases">
        <authorList>
            <person name="Sheffer M."/>
        </authorList>
    </citation>
    <scope>NUCLEOTIDE SEQUENCE</scope>
</reference>
<dbReference type="OMA" id="HYPNCCK"/>
<evidence type="ECO:0000256" key="3">
    <source>
        <dbReference type="SAM" id="SignalP"/>
    </source>
</evidence>
<proteinExistence type="predicted"/>
<keyword evidence="2" id="KW-0964">Secreted</keyword>
<dbReference type="InterPro" id="IPR029277">
    <property type="entry name" value="SVWC_dom"/>
</dbReference>
<dbReference type="OrthoDB" id="6409530at2759"/>
<evidence type="ECO:0000313" key="5">
    <source>
        <dbReference type="EMBL" id="KAF8793553.1"/>
    </source>
</evidence>
<gene>
    <name evidence="5" type="ORF">HNY73_001611</name>
</gene>
<name>A0A8T0FXI8_ARGBR</name>
<dbReference type="SMART" id="SM01318">
    <property type="entry name" value="SVWC"/>
    <property type="match status" value="1"/>
</dbReference>
<evidence type="ECO:0000313" key="6">
    <source>
        <dbReference type="Proteomes" id="UP000807504"/>
    </source>
</evidence>
<dbReference type="AlphaFoldDB" id="A0A8T0FXI8"/>
<dbReference type="Pfam" id="PF15430">
    <property type="entry name" value="SVWC"/>
    <property type="match status" value="1"/>
</dbReference>
<organism evidence="5 6">
    <name type="scientific">Argiope bruennichi</name>
    <name type="common">Wasp spider</name>
    <name type="synonym">Aranea bruennichi</name>
    <dbReference type="NCBI Taxonomy" id="94029"/>
    <lineage>
        <taxon>Eukaryota</taxon>
        <taxon>Metazoa</taxon>
        <taxon>Ecdysozoa</taxon>
        <taxon>Arthropoda</taxon>
        <taxon>Chelicerata</taxon>
        <taxon>Arachnida</taxon>
        <taxon>Araneae</taxon>
        <taxon>Araneomorphae</taxon>
        <taxon>Entelegynae</taxon>
        <taxon>Araneoidea</taxon>
        <taxon>Araneidae</taxon>
        <taxon>Argiope</taxon>
    </lineage>
</organism>
<feature type="domain" description="Single" evidence="4">
    <location>
        <begin position="36"/>
        <end position="101"/>
    </location>
</feature>